<proteinExistence type="predicted"/>
<dbReference type="EMBL" id="CM027688">
    <property type="protein sequence ID" value="KAG0517699.1"/>
    <property type="molecule type" value="Genomic_DNA"/>
</dbReference>
<feature type="compositionally biased region" description="Low complexity" evidence="1">
    <location>
        <begin position="60"/>
        <end position="70"/>
    </location>
</feature>
<feature type="region of interest" description="Disordered" evidence="1">
    <location>
        <begin position="21"/>
        <end position="94"/>
    </location>
</feature>
<gene>
    <name evidence="2" type="ORF">BDA96_09G111800</name>
</gene>
<sequence length="224" mass="24936">MALTVLFQLSSVCPLSRASARLRTQSGHRDSLPDPLPLSYRIRASATDPRAPIRSRERPNPSARTSARAPRSPPPLSRSSRASDSSPSRRCSILPHRCRPVPAVPLLPSYDTANYDGEDRDGGRDPCRVVSSEARLPVRHGAAEHRRWPRPQLPAQRRSRLASTEVTTPLPRATMAAAPFPIKVARHADPCFIHEIWAVHISFCISFVSIICFRSHQLNLGYQF</sequence>
<dbReference type="Proteomes" id="UP000807115">
    <property type="component" value="Chromosome 9"/>
</dbReference>
<name>A0A921Q8Y7_SORBI</name>
<reference evidence="2" key="1">
    <citation type="journal article" date="2019" name="BMC Genomics">
        <title>A new reference genome for Sorghum bicolor reveals high levels of sequence similarity between sweet and grain genotypes: implications for the genetics of sugar metabolism.</title>
        <authorList>
            <person name="Cooper E.A."/>
            <person name="Brenton Z.W."/>
            <person name="Flinn B.S."/>
            <person name="Jenkins J."/>
            <person name="Shu S."/>
            <person name="Flowers D."/>
            <person name="Luo F."/>
            <person name="Wang Y."/>
            <person name="Xia P."/>
            <person name="Barry K."/>
            <person name="Daum C."/>
            <person name="Lipzen A."/>
            <person name="Yoshinaga Y."/>
            <person name="Schmutz J."/>
            <person name="Saski C."/>
            <person name="Vermerris W."/>
            <person name="Kresovich S."/>
        </authorList>
    </citation>
    <scope>NUCLEOTIDE SEQUENCE</scope>
</reference>
<accession>A0A921Q8Y7</accession>
<comment type="caution">
    <text evidence="2">The sequence shown here is derived from an EMBL/GenBank/DDBJ whole genome shotgun (WGS) entry which is preliminary data.</text>
</comment>
<organism evidence="2 3">
    <name type="scientific">Sorghum bicolor</name>
    <name type="common">Sorghum</name>
    <name type="synonym">Sorghum vulgare</name>
    <dbReference type="NCBI Taxonomy" id="4558"/>
    <lineage>
        <taxon>Eukaryota</taxon>
        <taxon>Viridiplantae</taxon>
        <taxon>Streptophyta</taxon>
        <taxon>Embryophyta</taxon>
        <taxon>Tracheophyta</taxon>
        <taxon>Spermatophyta</taxon>
        <taxon>Magnoliopsida</taxon>
        <taxon>Liliopsida</taxon>
        <taxon>Poales</taxon>
        <taxon>Poaceae</taxon>
        <taxon>PACMAD clade</taxon>
        <taxon>Panicoideae</taxon>
        <taxon>Andropogonodae</taxon>
        <taxon>Andropogoneae</taxon>
        <taxon>Sorghinae</taxon>
        <taxon>Sorghum</taxon>
    </lineage>
</organism>
<dbReference type="AlphaFoldDB" id="A0A921Q8Y7"/>
<protein>
    <submittedName>
        <fullName evidence="2">Uncharacterized protein</fullName>
    </submittedName>
</protein>
<evidence type="ECO:0000313" key="2">
    <source>
        <dbReference type="EMBL" id="KAG0517699.1"/>
    </source>
</evidence>
<evidence type="ECO:0000256" key="1">
    <source>
        <dbReference type="SAM" id="MobiDB-lite"/>
    </source>
</evidence>
<reference evidence="2" key="2">
    <citation type="submission" date="2020-10" db="EMBL/GenBank/DDBJ databases">
        <authorList>
            <person name="Cooper E.A."/>
            <person name="Brenton Z.W."/>
            <person name="Flinn B.S."/>
            <person name="Jenkins J."/>
            <person name="Shu S."/>
            <person name="Flowers D."/>
            <person name="Luo F."/>
            <person name="Wang Y."/>
            <person name="Xia P."/>
            <person name="Barry K."/>
            <person name="Daum C."/>
            <person name="Lipzen A."/>
            <person name="Yoshinaga Y."/>
            <person name="Schmutz J."/>
            <person name="Saski C."/>
            <person name="Vermerris W."/>
            <person name="Kresovich S."/>
        </authorList>
    </citation>
    <scope>NUCLEOTIDE SEQUENCE</scope>
</reference>
<evidence type="ECO:0000313" key="3">
    <source>
        <dbReference type="Proteomes" id="UP000807115"/>
    </source>
</evidence>
<feature type="compositionally biased region" description="Low complexity" evidence="1">
    <location>
        <begin position="77"/>
        <end position="92"/>
    </location>
</feature>